<dbReference type="PANTHER" id="PTHR10258">
    <property type="entry name" value="CALCIUM-ACTIVATED POTASSIUM CHANNEL SUBUNIT BETA"/>
    <property type="match status" value="1"/>
</dbReference>
<evidence type="ECO:0000256" key="8">
    <source>
        <dbReference type="ARBA" id="ARBA00023303"/>
    </source>
</evidence>
<evidence type="ECO:0000256" key="3">
    <source>
        <dbReference type="ARBA" id="ARBA00022692"/>
    </source>
</evidence>
<keyword evidence="4 9" id="KW-1133">Transmembrane helix</keyword>
<dbReference type="Proteomes" id="UP000264820">
    <property type="component" value="Unplaced"/>
</dbReference>
<keyword evidence="6 9" id="KW-0472">Membrane</keyword>
<evidence type="ECO:0000256" key="5">
    <source>
        <dbReference type="ARBA" id="ARBA00023065"/>
    </source>
</evidence>
<accession>A0A3Q2YFR5</accession>
<dbReference type="GeneTree" id="ENSGT00950000183039"/>
<dbReference type="GO" id="GO:0008076">
    <property type="term" value="C:voltage-gated potassium channel complex"/>
    <property type="evidence" value="ECO:0007669"/>
    <property type="project" value="TreeGrafter"/>
</dbReference>
<proteinExistence type="predicted"/>
<evidence type="ECO:0000256" key="2">
    <source>
        <dbReference type="ARBA" id="ARBA00022448"/>
    </source>
</evidence>
<evidence type="ECO:0000256" key="9">
    <source>
        <dbReference type="SAM" id="Phobius"/>
    </source>
</evidence>
<keyword evidence="5" id="KW-0406">Ion transport</keyword>
<dbReference type="GO" id="GO:0015459">
    <property type="term" value="F:potassium channel regulator activity"/>
    <property type="evidence" value="ECO:0007669"/>
    <property type="project" value="TreeGrafter"/>
</dbReference>
<dbReference type="Pfam" id="PF03185">
    <property type="entry name" value="CaKB"/>
    <property type="match status" value="1"/>
</dbReference>
<protein>
    <submittedName>
        <fullName evidence="10">Potassium calcium-activated channel subfamily M regulatory beta subunit 3</fullName>
    </submittedName>
</protein>
<dbReference type="PANTHER" id="PTHR10258:SF4">
    <property type="entry name" value="CALCIUM-ACTIVATED POTASSIUM CHANNEL SUBUNIT BETA-3"/>
    <property type="match status" value="1"/>
</dbReference>
<dbReference type="Ensembl" id="ENSHCOT00000025247.1">
    <property type="protein sequence ID" value="ENSHCOP00000016984.1"/>
    <property type="gene ID" value="ENSHCOG00000020815.1"/>
</dbReference>
<evidence type="ECO:0000313" key="10">
    <source>
        <dbReference type="Ensembl" id="ENSHCOP00000016984.1"/>
    </source>
</evidence>
<keyword evidence="2" id="KW-0813">Transport</keyword>
<name>A0A3Q2YFR5_HIPCM</name>
<evidence type="ECO:0000313" key="11">
    <source>
        <dbReference type="Proteomes" id="UP000264820"/>
    </source>
</evidence>
<comment type="subcellular location">
    <subcellularLocation>
        <location evidence="1">Membrane</location>
        <topology evidence="1">Multi-pass membrane protein</topology>
    </subcellularLocation>
</comment>
<sequence>MFLNTASPGRSFSIPININLQGAHSFWRSLETLQKLVASIGEERAILLGFGMMAFSVLMFFVVGITTVKPHVNGKWEEEDSCVLLHTEILDEWVDCRGVSSVPCLAVTVNLTRSNQKAFLHFDEESVMLTPKCFYMPKCTMEQTELEGEALKVKTKLDSQLGSASSCLTDLARHPGDVILSRKYTLRRTLYALLWPSLMLAGGALLVGLVKVTQCLAQLNQCDEYMTIGPDERGGAFFFFFK</sequence>
<keyword evidence="7" id="KW-0325">Glycoprotein</keyword>
<evidence type="ECO:0000256" key="7">
    <source>
        <dbReference type="ARBA" id="ARBA00023180"/>
    </source>
</evidence>
<feature type="transmembrane region" description="Helical" evidence="9">
    <location>
        <begin position="190"/>
        <end position="210"/>
    </location>
</feature>
<dbReference type="GO" id="GO:0015269">
    <property type="term" value="F:calcium-activated potassium channel activity"/>
    <property type="evidence" value="ECO:0007669"/>
    <property type="project" value="InterPro"/>
</dbReference>
<keyword evidence="8" id="KW-0407">Ion channel</keyword>
<dbReference type="AlphaFoldDB" id="A0A3Q2YFR5"/>
<keyword evidence="3 9" id="KW-0812">Transmembrane</keyword>
<evidence type="ECO:0000256" key="6">
    <source>
        <dbReference type="ARBA" id="ARBA00023136"/>
    </source>
</evidence>
<feature type="transmembrane region" description="Helical" evidence="9">
    <location>
        <begin position="45"/>
        <end position="68"/>
    </location>
</feature>
<dbReference type="InterPro" id="IPR003930">
    <property type="entry name" value="K_chnl_Ca-activ_BK_bsu"/>
</dbReference>
<dbReference type="OMA" id="CEKYSAA"/>
<reference evidence="10" key="2">
    <citation type="submission" date="2025-09" db="UniProtKB">
        <authorList>
            <consortium name="Ensembl"/>
        </authorList>
    </citation>
    <scope>IDENTIFICATION</scope>
</reference>
<keyword evidence="11" id="KW-1185">Reference proteome</keyword>
<dbReference type="GO" id="GO:0005513">
    <property type="term" value="P:detection of calcium ion"/>
    <property type="evidence" value="ECO:0007669"/>
    <property type="project" value="TreeGrafter"/>
</dbReference>
<reference evidence="10" key="1">
    <citation type="submission" date="2025-08" db="UniProtKB">
        <authorList>
            <consortium name="Ensembl"/>
        </authorList>
    </citation>
    <scope>IDENTIFICATION</scope>
</reference>
<evidence type="ECO:0000256" key="4">
    <source>
        <dbReference type="ARBA" id="ARBA00022989"/>
    </source>
</evidence>
<evidence type="ECO:0000256" key="1">
    <source>
        <dbReference type="ARBA" id="ARBA00004141"/>
    </source>
</evidence>
<organism evidence="10 11">
    <name type="scientific">Hippocampus comes</name>
    <name type="common">Tiger tail seahorse</name>
    <dbReference type="NCBI Taxonomy" id="109280"/>
    <lineage>
        <taxon>Eukaryota</taxon>
        <taxon>Metazoa</taxon>
        <taxon>Chordata</taxon>
        <taxon>Craniata</taxon>
        <taxon>Vertebrata</taxon>
        <taxon>Euteleostomi</taxon>
        <taxon>Actinopterygii</taxon>
        <taxon>Neopterygii</taxon>
        <taxon>Teleostei</taxon>
        <taxon>Neoteleostei</taxon>
        <taxon>Acanthomorphata</taxon>
        <taxon>Syngnathiaria</taxon>
        <taxon>Syngnathiformes</taxon>
        <taxon>Syngnathoidei</taxon>
        <taxon>Syngnathidae</taxon>
        <taxon>Hippocampus</taxon>
    </lineage>
</organism>